<proteinExistence type="predicted"/>
<dbReference type="OMA" id="VLLEEXX"/>
<evidence type="ECO:0000313" key="2">
    <source>
        <dbReference type="Ensembl" id="ENSSSUP00005027987.1"/>
    </source>
</evidence>
<dbReference type="Gene3D" id="3.40.50.300">
    <property type="entry name" value="P-loop containing nucleotide triphosphate hydrolases"/>
    <property type="match status" value="1"/>
</dbReference>
<name>A0A673V368_SURSU</name>
<protein>
    <recommendedName>
        <fullName evidence="1">Dynein heavy chain ATP-binding dynein motor region domain-containing protein</fullName>
    </recommendedName>
</protein>
<dbReference type="GO" id="GO:0007018">
    <property type="term" value="P:microtubule-based movement"/>
    <property type="evidence" value="ECO:0007669"/>
    <property type="project" value="InterPro"/>
</dbReference>
<dbReference type="GO" id="GO:0045505">
    <property type="term" value="F:dynein intermediate chain binding"/>
    <property type="evidence" value="ECO:0007669"/>
    <property type="project" value="InterPro"/>
</dbReference>
<dbReference type="InterPro" id="IPR026983">
    <property type="entry name" value="DHC"/>
</dbReference>
<dbReference type="Ensembl" id="ENSSSUT00005031965.1">
    <property type="protein sequence ID" value="ENSSSUP00005027987.1"/>
    <property type="gene ID" value="ENSSSUG00005018109.1"/>
</dbReference>
<keyword evidence="3" id="KW-1185">Reference proteome</keyword>
<sequence>MKWIKNKYGENLRVTRIGQKGYLQTIEHALEAGDTVLIENLEESMDPVLGPLLGREVIKKGRFIKIGDKECEYNPKFRLILHTKLANPHYQPELQAQATLINFTVTRDGLEDQMNQELIWSSQNILPFGGSKEIIEVTFQRLRT</sequence>
<accession>A0A673V368</accession>
<dbReference type="GO" id="GO:0030286">
    <property type="term" value="C:dynein complex"/>
    <property type="evidence" value="ECO:0007669"/>
    <property type="project" value="InterPro"/>
</dbReference>
<dbReference type="InterPro" id="IPR035706">
    <property type="entry name" value="AAA_9"/>
</dbReference>
<dbReference type="Proteomes" id="UP000472268">
    <property type="component" value="Chromosome 17"/>
</dbReference>
<feature type="domain" description="Dynein heavy chain ATP-binding dynein motor region" evidence="1">
    <location>
        <begin position="2"/>
        <end position="120"/>
    </location>
</feature>
<organism evidence="2 3">
    <name type="scientific">Suricata suricatta</name>
    <name type="common">Meerkat</name>
    <dbReference type="NCBI Taxonomy" id="37032"/>
    <lineage>
        <taxon>Eukaryota</taxon>
        <taxon>Metazoa</taxon>
        <taxon>Chordata</taxon>
        <taxon>Craniata</taxon>
        <taxon>Vertebrata</taxon>
        <taxon>Euteleostomi</taxon>
        <taxon>Mammalia</taxon>
        <taxon>Eutheria</taxon>
        <taxon>Laurasiatheria</taxon>
        <taxon>Carnivora</taxon>
        <taxon>Feliformia</taxon>
        <taxon>Herpestidae</taxon>
        <taxon>Suricata</taxon>
    </lineage>
</organism>
<reference evidence="2" key="3">
    <citation type="submission" date="2025-09" db="UniProtKB">
        <authorList>
            <consortium name="Ensembl"/>
        </authorList>
    </citation>
    <scope>IDENTIFICATION</scope>
</reference>
<dbReference type="Pfam" id="PF12781">
    <property type="entry name" value="AAA_9"/>
    <property type="match status" value="1"/>
</dbReference>
<dbReference type="PANTHER" id="PTHR22878:SF63">
    <property type="entry name" value="DYNEIN AXONEMAL HEAVY CHAIN 10"/>
    <property type="match status" value="1"/>
</dbReference>
<reference evidence="2 3" key="1">
    <citation type="submission" date="2019-05" db="EMBL/GenBank/DDBJ databases">
        <title>A Chromosome-scale Meerkat (S. suricatta) Genome Assembly.</title>
        <authorList>
            <person name="Dudchenko O."/>
            <person name="Lieberman Aiden E."/>
            <person name="Tung J."/>
            <person name="Barreiro L.B."/>
            <person name="Clutton-Brock T.H."/>
        </authorList>
    </citation>
    <scope>NUCLEOTIDE SEQUENCE [LARGE SCALE GENOMIC DNA]</scope>
</reference>
<evidence type="ECO:0000313" key="3">
    <source>
        <dbReference type="Proteomes" id="UP000472268"/>
    </source>
</evidence>
<reference evidence="2" key="2">
    <citation type="submission" date="2025-08" db="UniProtKB">
        <authorList>
            <consortium name="Ensembl"/>
        </authorList>
    </citation>
    <scope>IDENTIFICATION</scope>
</reference>
<dbReference type="PANTHER" id="PTHR22878">
    <property type="entry name" value="DYNEIN HEAVY CHAIN 6, AXONEMAL-LIKE-RELATED"/>
    <property type="match status" value="1"/>
</dbReference>
<dbReference type="GO" id="GO:0051959">
    <property type="term" value="F:dynein light intermediate chain binding"/>
    <property type="evidence" value="ECO:0007669"/>
    <property type="project" value="InterPro"/>
</dbReference>
<dbReference type="InterPro" id="IPR027417">
    <property type="entry name" value="P-loop_NTPase"/>
</dbReference>
<evidence type="ECO:0000259" key="1">
    <source>
        <dbReference type="Pfam" id="PF12781"/>
    </source>
</evidence>
<dbReference type="AlphaFoldDB" id="A0A673V368"/>